<dbReference type="InterPro" id="IPR036322">
    <property type="entry name" value="WD40_repeat_dom_sf"/>
</dbReference>
<keyword evidence="1 5" id="KW-0853">WD repeat</keyword>
<dbReference type="PANTHER" id="PTHR19879">
    <property type="entry name" value="TRANSCRIPTION INITIATION FACTOR TFIID"/>
    <property type="match status" value="1"/>
</dbReference>
<dbReference type="PROSITE" id="PS50011">
    <property type="entry name" value="PROTEIN_KINASE_DOM"/>
    <property type="match status" value="1"/>
</dbReference>
<evidence type="ECO:0000313" key="10">
    <source>
        <dbReference type="Proteomes" id="UP000198282"/>
    </source>
</evidence>
<gene>
    <name evidence="9" type="ORF">SAMN05216276_1001390</name>
</gene>
<dbReference type="Pfam" id="PF00069">
    <property type="entry name" value="Pkinase"/>
    <property type="match status" value="1"/>
</dbReference>
<dbReference type="PANTHER" id="PTHR19879:SF9">
    <property type="entry name" value="TRANSCRIPTION INITIATION FACTOR TFIID SUBUNIT 5"/>
    <property type="match status" value="1"/>
</dbReference>
<dbReference type="SUPFAM" id="SSF50978">
    <property type="entry name" value="WD40 repeat-like"/>
    <property type="match status" value="1"/>
</dbReference>
<feature type="region of interest" description="Disordered" evidence="7">
    <location>
        <begin position="366"/>
        <end position="393"/>
    </location>
</feature>
<dbReference type="PROSITE" id="PS50294">
    <property type="entry name" value="WD_REPEATS_REGION"/>
    <property type="match status" value="5"/>
</dbReference>
<keyword evidence="10" id="KW-1185">Reference proteome</keyword>
<feature type="repeat" description="WD" evidence="5">
    <location>
        <begin position="568"/>
        <end position="609"/>
    </location>
</feature>
<feature type="binding site" evidence="6">
    <location>
        <position position="43"/>
    </location>
    <ligand>
        <name>ATP</name>
        <dbReference type="ChEBI" id="CHEBI:30616"/>
    </ligand>
</feature>
<dbReference type="Pfam" id="PF00400">
    <property type="entry name" value="WD40"/>
    <property type="match status" value="6"/>
</dbReference>
<dbReference type="Gene3D" id="1.10.510.10">
    <property type="entry name" value="Transferase(Phosphotransferase) domain 1"/>
    <property type="match status" value="1"/>
</dbReference>
<protein>
    <submittedName>
        <fullName evidence="9">WD domain-containing protein, G-beta repeat-containing protein</fullName>
    </submittedName>
</protein>
<dbReference type="Proteomes" id="UP000198282">
    <property type="component" value="Unassembled WGS sequence"/>
</dbReference>
<dbReference type="GO" id="GO:0004672">
    <property type="term" value="F:protein kinase activity"/>
    <property type="evidence" value="ECO:0007669"/>
    <property type="project" value="InterPro"/>
</dbReference>
<dbReference type="InterPro" id="IPR008271">
    <property type="entry name" value="Ser/Thr_kinase_AS"/>
</dbReference>
<dbReference type="GO" id="GO:0005524">
    <property type="term" value="F:ATP binding"/>
    <property type="evidence" value="ECO:0007669"/>
    <property type="project" value="UniProtKB-UniRule"/>
</dbReference>
<proteinExistence type="predicted"/>
<evidence type="ECO:0000313" key="9">
    <source>
        <dbReference type="EMBL" id="SNR94766.1"/>
    </source>
</evidence>
<dbReference type="CDD" id="cd14014">
    <property type="entry name" value="STKc_PknB_like"/>
    <property type="match status" value="1"/>
</dbReference>
<dbReference type="PROSITE" id="PS00107">
    <property type="entry name" value="PROTEIN_KINASE_ATP"/>
    <property type="match status" value="1"/>
</dbReference>
<accession>A0A239AGF6</accession>
<dbReference type="InterPro" id="IPR020472">
    <property type="entry name" value="WD40_PAC1"/>
</dbReference>
<feature type="repeat" description="WD" evidence="5">
    <location>
        <begin position="440"/>
        <end position="481"/>
    </location>
</feature>
<dbReference type="InterPro" id="IPR017441">
    <property type="entry name" value="Protein_kinase_ATP_BS"/>
</dbReference>
<evidence type="ECO:0000256" key="1">
    <source>
        <dbReference type="ARBA" id="ARBA00022574"/>
    </source>
</evidence>
<dbReference type="PROSITE" id="PS50082">
    <property type="entry name" value="WD_REPEATS_2"/>
    <property type="match status" value="6"/>
</dbReference>
<evidence type="ECO:0000259" key="8">
    <source>
        <dbReference type="PROSITE" id="PS50011"/>
    </source>
</evidence>
<dbReference type="Gene3D" id="3.30.200.20">
    <property type="entry name" value="Phosphorylase Kinase, domain 1"/>
    <property type="match status" value="1"/>
</dbReference>
<feature type="region of interest" description="Disordered" evidence="7">
    <location>
        <begin position="281"/>
        <end position="328"/>
    </location>
</feature>
<dbReference type="InterPro" id="IPR001680">
    <property type="entry name" value="WD40_rpt"/>
</dbReference>
<evidence type="ECO:0000256" key="2">
    <source>
        <dbReference type="ARBA" id="ARBA00022737"/>
    </source>
</evidence>
<feature type="domain" description="Protein kinase" evidence="8">
    <location>
        <begin position="14"/>
        <end position="275"/>
    </location>
</feature>
<dbReference type="InterPro" id="IPR011009">
    <property type="entry name" value="Kinase-like_dom_sf"/>
</dbReference>
<dbReference type="RefSeq" id="WP_089205352.1">
    <property type="nucleotide sequence ID" value="NZ_FZOD01000001.1"/>
</dbReference>
<sequence>MVSEAEGELIGGRYRLVEPVGVGGMGRVWRGRDELLDREVAVKEILFPQGMDAAEREVFGRRAMREARSAARLNHPGIVTVHDVITRDGAPVIVMEFVRGLSLDQRIKRQGRLAPAQVARIGAVMVEALGEAHAAGIVHRDLKPANVLLSGNRVVITDFGIASLAGDATLTASGVLMGTPAFMAPEQVHGLPVTAACDLWSLGATLYAAVEGRPPYTGASMVAILAALLSQEPAPSVHAGPLAPVLAGLLRKEPAERFSADQAAQALIALAHQAYPYPSPGSHLEPALPSVPAAGDPGALGAGERRPGGGADGPGNGQETSPVPAAAVAPAPVADRSLPRRRVLLLAGLGALTVVGVPVTIALTRDSDSEPSTTSVTPSTTPSPTPSAASGPGLVTTLTDHTKDVWSVAFSPDGRTVATGSEDNTVRLWDVADRKNVATLTGHTEVIYSVAFSPDGKLLATGSYDDTTRLWDVAGRSSVATLSGHADHKGAVFSVAFSPDGKLLAIGGNDTARLWDVAGRQPVTTVTGHTENIWSMVFSPDGGLLATGSDDKTVKLWDVAGRKTVATLTGHADGVRSVAFSPDGKLLATGSGDDTVRLWDVAGRKTVATLTGHTGTVQSMAFSPDGAVLVTGSNDKTVKLWRTR</sequence>
<dbReference type="PROSITE" id="PS00108">
    <property type="entry name" value="PROTEIN_KINASE_ST"/>
    <property type="match status" value="1"/>
</dbReference>
<name>A0A239AGF6_9ACTN</name>
<keyword evidence="3 6" id="KW-0547">Nucleotide-binding</keyword>
<evidence type="ECO:0000256" key="5">
    <source>
        <dbReference type="PROSITE-ProRule" id="PRU00221"/>
    </source>
</evidence>
<dbReference type="InterPro" id="IPR000719">
    <property type="entry name" value="Prot_kinase_dom"/>
</dbReference>
<feature type="repeat" description="WD" evidence="5">
    <location>
        <begin position="610"/>
        <end position="644"/>
    </location>
</feature>
<evidence type="ECO:0000256" key="7">
    <source>
        <dbReference type="SAM" id="MobiDB-lite"/>
    </source>
</evidence>
<dbReference type="CDD" id="cd00200">
    <property type="entry name" value="WD40"/>
    <property type="match status" value="1"/>
</dbReference>
<feature type="compositionally biased region" description="Low complexity" evidence="7">
    <location>
        <begin position="371"/>
        <end position="393"/>
    </location>
</feature>
<dbReference type="SMART" id="SM00220">
    <property type="entry name" value="S_TKc"/>
    <property type="match status" value="1"/>
</dbReference>
<dbReference type="InterPro" id="IPR019775">
    <property type="entry name" value="WD40_repeat_CS"/>
</dbReference>
<reference evidence="9 10" key="1">
    <citation type="submission" date="2017-06" db="EMBL/GenBank/DDBJ databases">
        <authorList>
            <person name="Kim H.J."/>
            <person name="Triplett B.A."/>
        </authorList>
    </citation>
    <scope>NUCLEOTIDE SEQUENCE [LARGE SCALE GENOMIC DNA]</scope>
    <source>
        <strain evidence="9 10">CGMCC 4.2132</strain>
    </source>
</reference>
<feature type="repeat" description="WD" evidence="5">
    <location>
        <begin position="485"/>
        <end position="525"/>
    </location>
</feature>
<feature type="repeat" description="WD" evidence="5">
    <location>
        <begin position="398"/>
        <end position="439"/>
    </location>
</feature>
<evidence type="ECO:0000256" key="3">
    <source>
        <dbReference type="ARBA" id="ARBA00022741"/>
    </source>
</evidence>
<dbReference type="PROSITE" id="PS00678">
    <property type="entry name" value="WD_REPEATS_1"/>
    <property type="match status" value="5"/>
</dbReference>
<evidence type="ECO:0000256" key="4">
    <source>
        <dbReference type="ARBA" id="ARBA00022840"/>
    </source>
</evidence>
<dbReference type="SUPFAM" id="SSF56112">
    <property type="entry name" value="Protein kinase-like (PK-like)"/>
    <property type="match status" value="1"/>
</dbReference>
<dbReference type="Gene3D" id="2.130.10.10">
    <property type="entry name" value="YVTN repeat-like/Quinoprotein amine dehydrogenase"/>
    <property type="match status" value="3"/>
</dbReference>
<dbReference type="AlphaFoldDB" id="A0A239AGF6"/>
<dbReference type="SMART" id="SM00320">
    <property type="entry name" value="WD40"/>
    <property type="match status" value="6"/>
</dbReference>
<dbReference type="PRINTS" id="PR00320">
    <property type="entry name" value="GPROTEINBRPT"/>
</dbReference>
<evidence type="ECO:0000256" key="6">
    <source>
        <dbReference type="PROSITE-ProRule" id="PRU10141"/>
    </source>
</evidence>
<feature type="repeat" description="WD" evidence="5">
    <location>
        <begin position="526"/>
        <end position="567"/>
    </location>
</feature>
<dbReference type="EMBL" id="FZOD01000001">
    <property type="protein sequence ID" value="SNR94766.1"/>
    <property type="molecule type" value="Genomic_DNA"/>
</dbReference>
<organism evidence="9 10">
    <name type="scientific">Streptosporangium subroseum</name>
    <dbReference type="NCBI Taxonomy" id="106412"/>
    <lineage>
        <taxon>Bacteria</taxon>
        <taxon>Bacillati</taxon>
        <taxon>Actinomycetota</taxon>
        <taxon>Actinomycetes</taxon>
        <taxon>Streptosporangiales</taxon>
        <taxon>Streptosporangiaceae</taxon>
        <taxon>Streptosporangium</taxon>
    </lineage>
</organism>
<dbReference type="InterPro" id="IPR015943">
    <property type="entry name" value="WD40/YVTN_repeat-like_dom_sf"/>
</dbReference>
<keyword evidence="4 6" id="KW-0067">ATP-binding</keyword>
<keyword evidence="2" id="KW-0677">Repeat</keyword>